<comment type="subunit">
    <text evidence="6 12">Homodimer.</text>
</comment>
<dbReference type="NCBIfam" id="NF002633">
    <property type="entry name" value="PRK02304.1-2"/>
    <property type="match status" value="1"/>
</dbReference>
<dbReference type="NCBIfam" id="NF002634">
    <property type="entry name" value="PRK02304.1-3"/>
    <property type="match status" value="1"/>
</dbReference>
<dbReference type="GO" id="GO:0044209">
    <property type="term" value="P:AMP salvage"/>
    <property type="evidence" value="ECO:0007669"/>
    <property type="project" value="UniProtKB-UniRule"/>
</dbReference>
<evidence type="ECO:0000256" key="4">
    <source>
        <dbReference type="ARBA" id="ARBA00004659"/>
    </source>
</evidence>
<dbReference type="PATRIC" id="fig|1423760.3.peg.1675"/>
<comment type="catalytic activity">
    <reaction evidence="1 12">
        <text>AMP + diphosphate = 5-phospho-alpha-D-ribose 1-diphosphate + adenine</text>
        <dbReference type="Rhea" id="RHEA:16609"/>
        <dbReference type="ChEBI" id="CHEBI:16708"/>
        <dbReference type="ChEBI" id="CHEBI:33019"/>
        <dbReference type="ChEBI" id="CHEBI:58017"/>
        <dbReference type="ChEBI" id="CHEBI:456215"/>
        <dbReference type="EC" id="2.4.2.7"/>
    </reaction>
</comment>
<dbReference type="GO" id="GO:0003999">
    <property type="term" value="F:adenine phosphoribosyltransferase activity"/>
    <property type="evidence" value="ECO:0007669"/>
    <property type="project" value="UniProtKB-UniRule"/>
</dbReference>
<dbReference type="CDD" id="cd06223">
    <property type="entry name" value="PRTases_typeI"/>
    <property type="match status" value="1"/>
</dbReference>
<evidence type="ECO:0000256" key="7">
    <source>
        <dbReference type="ARBA" id="ARBA00011893"/>
    </source>
</evidence>
<dbReference type="PANTHER" id="PTHR32315">
    <property type="entry name" value="ADENINE PHOSPHORIBOSYLTRANSFERASE"/>
    <property type="match status" value="1"/>
</dbReference>
<reference evidence="14 15" key="1">
    <citation type="journal article" date="2015" name="Genome Announc.">
        <title>Expanding the biotechnology potential of lactobacilli through comparative genomics of 213 strains and associated genera.</title>
        <authorList>
            <person name="Sun Z."/>
            <person name="Harris H.M."/>
            <person name="McCann A."/>
            <person name="Guo C."/>
            <person name="Argimon S."/>
            <person name="Zhang W."/>
            <person name="Yang X."/>
            <person name="Jeffery I.B."/>
            <person name="Cooney J.C."/>
            <person name="Kagawa T.F."/>
            <person name="Liu W."/>
            <person name="Song Y."/>
            <person name="Salvetti E."/>
            <person name="Wrobel A."/>
            <person name="Rasinkangas P."/>
            <person name="Parkhill J."/>
            <person name="Rea M.C."/>
            <person name="O'Sullivan O."/>
            <person name="Ritari J."/>
            <person name="Douillard F.P."/>
            <person name="Paul Ross R."/>
            <person name="Yang R."/>
            <person name="Briner A.E."/>
            <person name="Felis G.E."/>
            <person name="de Vos W.M."/>
            <person name="Barrangou R."/>
            <person name="Klaenhammer T.R."/>
            <person name="Caufield P.W."/>
            <person name="Cui Y."/>
            <person name="Zhang H."/>
            <person name="O'Toole P.W."/>
        </authorList>
    </citation>
    <scope>NUCLEOTIDE SEQUENCE [LARGE SCALE GENOMIC DNA]</scope>
    <source>
        <strain evidence="14 15">DSM 15946</strain>
    </source>
</reference>
<dbReference type="NCBIfam" id="NF002636">
    <property type="entry name" value="PRK02304.1-5"/>
    <property type="match status" value="1"/>
</dbReference>
<dbReference type="FunFam" id="3.40.50.2020:FF:000004">
    <property type="entry name" value="Adenine phosphoribosyltransferase"/>
    <property type="match status" value="1"/>
</dbReference>
<evidence type="ECO:0000313" key="14">
    <source>
        <dbReference type="EMBL" id="KRL89757.1"/>
    </source>
</evidence>
<name>A0A0R1U8U6_9LACO</name>
<dbReference type="InterPro" id="IPR029057">
    <property type="entry name" value="PRTase-like"/>
</dbReference>
<dbReference type="GO" id="GO:0006166">
    <property type="term" value="P:purine ribonucleoside salvage"/>
    <property type="evidence" value="ECO:0007669"/>
    <property type="project" value="UniProtKB-UniRule"/>
</dbReference>
<evidence type="ECO:0000256" key="2">
    <source>
        <dbReference type="ARBA" id="ARBA00003968"/>
    </source>
</evidence>
<comment type="subcellular location">
    <subcellularLocation>
        <location evidence="3 12">Cytoplasm</location>
    </subcellularLocation>
</comment>
<evidence type="ECO:0000256" key="6">
    <source>
        <dbReference type="ARBA" id="ARBA00011738"/>
    </source>
</evidence>
<feature type="domain" description="Phosphoribosyltransferase" evidence="13">
    <location>
        <begin position="31"/>
        <end position="154"/>
    </location>
</feature>
<dbReference type="Pfam" id="PF00156">
    <property type="entry name" value="Pribosyltran"/>
    <property type="match status" value="1"/>
</dbReference>
<dbReference type="RefSeq" id="WP_019205866.1">
    <property type="nucleotide sequence ID" value="NZ_AZFK01000042.1"/>
</dbReference>
<keyword evidence="8 12" id="KW-0963">Cytoplasm</keyword>
<organism evidence="14 15">
    <name type="scientific">Limosilactobacillus ingluviei DSM 15946</name>
    <dbReference type="NCBI Taxonomy" id="1423760"/>
    <lineage>
        <taxon>Bacteria</taxon>
        <taxon>Bacillati</taxon>
        <taxon>Bacillota</taxon>
        <taxon>Bacilli</taxon>
        <taxon>Lactobacillales</taxon>
        <taxon>Lactobacillaceae</taxon>
        <taxon>Limosilactobacillus</taxon>
    </lineage>
</organism>
<evidence type="ECO:0000256" key="1">
    <source>
        <dbReference type="ARBA" id="ARBA00000868"/>
    </source>
</evidence>
<dbReference type="UniPathway" id="UPA00588">
    <property type="reaction ID" value="UER00646"/>
</dbReference>
<sequence length="172" mass="18481">MSLDLHNYVASVPDYPEKGIIFRDILPLMADGQAFKQATDEIVAYARDKHVDMVVGPEARGFIVGCPVAYELGVGFAPARKKGKLPREAVSASYDLEYGSATLQMEADAIKPGQRVLVVDDLLATGGTIGATIEMVEKMGGVVVGTAFLIELKALNGRAKLADYDVKALMEY</sequence>
<gene>
    <name evidence="12" type="primary">apt</name>
    <name evidence="14" type="ORF">FC43_GL001602</name>
</gene>
<dbReference type="NCBIfam" id="TIGR01090">
    <property type="entry name" value="apt"/>
    <property type="match status" value="1"/>
</dbReference>
<dbReference type="InterPro" id="IPR005764">
    <property type="entry name" value="Ade_phspho_trans"/>
</dbReference>
<evidence type="ECO:0000256" key="11">
    <source>
        <dbReference type="ARBA" id="ARBA00022726"/>
    </source>
</evidence>
<proteinExistence type="inferred from homology"/>
<keyword evidence="11 12" id="KW-0660">Purine salvage</keyword>
<evidence type="ECO:0000256" key="5">
    <source>
        <dbReference type="ARBA" id="ARBA00008391"/>
    </source>
</evidence>
<dbReference type="GO" id="GO:0016208">
    <property type="term" value="F:AMP binding"/>
    <property type="evidence" value="ECO:0007669"/>
    <property type="project" value="TreeGrafter"/>
</dbReference>
<dbReference type="EMBL" id="AZFK01000042">
    <property type="protein sequence ID" value="KRL89757.1"/>
    <property type="molecule type" value="Genomic_DNA"/>
</dbReference>
<evidence type="ECO:0000256" key="12">
    <source>
        <dbReference type="HAMAP-Rule" id="MF_00004"/>
    </source>
</evidence>
<dbReference type="GeneID" id="82933630"/>
<dbReference type="InterPro" id="IPR000836">
    <property type="entry name" value="PRTase_dom"/>
</dbReference>
<dbReference type="AlphaFoldDB" id="A0A0R1U8U6"/>
<dbReference type="HAMAP" id="MF_00004">
    <property type="entry name" value="Aden_phosphoribosyltr"/>
    <property type="match status" value="1"/>
</dbReference>
<dbReference type="SUPFAM" id="SSF53271">
    <property type="entry name" value="PRTase-like"/>
    <property type="match status" value="1"/>
</dbReference>
<evidence type="ECO:0000256" key="8">
    <source>
        <dbReference type="ARBA" id="ARBA00022490"/>
    </source>
</evidence>
<dbReference type="PANTHER" id="PTHR32315:SF3">
    <property type="entry name" value="ADENINE PHOSPHORIBOSYLTRANSFERASE"/>
    <property type="match status" value="1"/>
</dbReference>
<protein>
    <recommendedName>
        <fullName evidence="7 12">Adenine phosphoribosyltransferase</fullName>
        <shortName evidence="12">APRT</shortName>
        <ecNumber evidence="7 12">2.4.2.7</ecNumber>
    </recommendedName>
</protein>
<comment type="caution">
    <text evidence="14">The sequence shown here is derived from an EMBL/GenBank/DDBJ whole genome shotgun (WGS) entry which is preliminary data.</text>
</comment>
<evidence type="ECO:0000259" key="13">
    <source>
        <dbReference type="Pfam" id="PF00156"/>
    </source>
</evidence>
<dbReference type="GO" id="GO:0006168">
    <property type="term" value="P:adenine salvage"/>
    <property type="evidence" value="ECO:0007669"/>
    <property type="project" value="InterPro"/>
</dbReference>
<comment type="similarity">
    <text evidence="5 12">Belongs to the purine/pyrimidine phosphoribosyltransferase family.</text>
</comment>
<dbReference type="InterPro" id="IPR050054">
    <property type="entry name" value="UPRTase/APRTase"/>
</dbReference>
<evidence type="ECO:0000256" key="10">
    <source>
        <dbReference type="ARBA" id="ARBA00022679"/>
    </source>
</evidence>
<dbReference type="GO" id="GO:0005737">
    <property type="term" value="C:cytoplasm"/>
    <property type="evidence" value="ECO:0007669"/>
    <property type="project" value="UniProtKB-SubCell"/>
</dbReference>
<comment type="pathway">
    <text evidence="4 12">Purine metabolism; AMP biosynthesis via salvage pathway; AMP from adenine: step 1/1.</text>
</comment>
<dbReference type="EC" id="2.4.2.7" evidence="7 12"/>
<keyword evidence="9 12" id="KW-0328">Glycosyltransferase</keyword>
<dbReference type="Gene3D" id="3.40.50.2020">
    <property type="match status" value="1"/>
</dbReference>
<evidence type="ECO:0000256" key="9">
    <source>
        <dbReference type="ARBA" id="ARBA00022676"/>
    </source>
</evidence>
<comment type="function">
    <text evidence="2 12">Catalyzes a salvage reaction resulting in the formation of AMP, that is energically less costly than de novo synthesis.</text>
</comment>
<dbReference type="GO" id="GO:0002055">
    <property type="term" value="F:adenine binding"/>
    <property type="evidence" value="ECO:0007669"/>
    <property type="project" value="TreeGrafter"/>
</dbReference>
<evidence type="ECO:0000313" key="15">
    <source>
        <dbReference type="Proteomes" id="UP000050816"/>
    </source>
</evidence>
<evidence type="ECO:0000256" key="3">
    <source>
        <dbReference type="ARBA" id="ARBA00004496"/>
    </source>
</evidence>
<accession>A0A0R1U8U6</accession>
<keyword evidence="10 12" id="KW-0808">Transferase</keyword>
<dbReference type="Proteomes" id="UP000050816">
    <property type="component" value="Unassembled WGS sequence"/>
</dbReference>